<evidence type="ECO:0000313" key="3">
    <source>
        <dbReference type="Proteomes" id="UP000219440"/>
    </source>
</evidence>
<keyword evidence="3" id="KW-1185">Reference proteome</keyword>
<gene>
    <name evidence="2" type="ORF">SAMN06296378_1959</name>
</gene>
<proteinExistence type="predicted"/>
<protein>
    <submittedName>
        <fullName evidence="2">Uncharacterized protein</fullName>
    </submittedName>
</protein>
<accession>A0A2C8ZUW3</accession>
<evidence type="ECO:0000313" key="2">
    <source>
        <dbReference type="EMBL" id="SOE69362.1"/>
    </source>
</evidence>
<dbReference type="EMBL" id="OCST01000004">
    <property type="protein sequence ID" value="SOE69362.1"/>
    <property type="molecule type" value="Genomic_DNA"/>
</dbReference>
<organism evidence="2 3">
    <name type="scientific">Salinibacterium xinjiangense</name>
    <dbReference type="NCBI Taxonomy" id="386302"/>
    <lineage>
        <taxon>Bacteria</taxon>
        <taxon>Bacillati</taxon>
        <taxon>Actinomycetota</taxon>
        <taxon>Actinomycetes</taxon>
        <taxon>Micrococcales</taxon>
        <taxon>Microbacteriaceae</taxon>
        <taxon>Salinibacterium</taxon>
    </lineage>
</organism>
<feature type="region of interest" description="Disordered" evidence="1">
    <location>
        <begin position="1"/>
        <end position="36"/>
    </location>
</feature>
<sequence length="36" mass="3977">MADKSPKKTTAKTVASKSLKEKRADKKDKAASKRKD</sequence>
<dbReference type="AlphaFoldDB" id="A0A2C8ZUW3"/>
<reference evidence="2 3" key="1">
    <citation type="submission" date="2017-09" db="EMBL/GenBank/DDBJ databases">
        <authorList>
            <person name="Ehlers B."/>
            <person name="Leendertz F.H."/>
        </authorList>
    </citation>
    <scope>NUCLEOTIDE SEQUENCE [LARGE SCALE GENOMIC DNA]</scope>
    <source>
        <strain evidence="2 3">CGMCC 1.05381</strain>
    </source>
</reference>
<feature type="compositionally biased region" description="Basic and acidic residues" evidence="1">
    <location>
        <begin position="18"/>
        <end position="36"/>
    </location>
</feature>
<name>A0A2C8ZUW3_9MICO</name>
<evidence type="ECO:0000256" key="1">
    <source>
        <dbReference type="SAM" id="MobiDB-lite"/>
    </source>
</evidence>
<dbReference type="Proteomes" id="UP000219440">
    <property type="component" value="Unassembled WGS sequence"/>
</dbReference>